<gene>
    <name evidence="5" type="ORF">WMO66_02390</name>
</gene>
<sequence>MSDPLQSLFSRCDSVLVFDTETSGLSWQRDEIIEFSAIRLTASGTEEVDEFVRCTRSLPPRIVELTGITDDLLREEGIGKQAFAELLAALLTPGTMLAAYNAQFDLLFLYAFLQKYGDARLLQDKQKLDLLTVYRDRRAYPHRLCNAIEQYDLQDRVTNSHRAIDDVRATVEVLRAMGTERDDLERYVDLFGYSSKYGISGPRISSVRYLPQGYEPKAAPLYAGL</sequence>
<name>A0ABV1G4E8_9FIRM</name>
<dbReference type="SMART" id="SM00479">
    <property type="entry name" value="EXOIII"/>
    <property type="match status" value="1"/>
</dbReference>
<dbReference type="SUPFAM" id="SSF53098">
    <property type="entry name" value="Ribonuclease H-like"/>
    <property type="match status" value="1"/>
</dbReference>
<evidence type="ECO:0000256" key="3">
    <source>
        <dbReference type="ARBA" id="ARBA00022839"/>
    </source>
</evidence>
<evidence type="ECO:0000313" key="6">
    <source>
        <dbReference type="Proteomes" id="UP001491552"/>
    </source>
</evidence>
<evidence type="ECO:0000259" key="4">
    <source>
        <dbReference type="SMART" id="SM00479"/>
    </source>
</evidence>
<protein>
    <submittedName>
        <fullName evidence="5">3'-5' exonuclease</fullName>
    </submittedName>
</protein>
<keyword evidence="3 5" id="KW-0269">Exonuclease</keyword>
<feature type="domain" description="Exonuclease" evidence="4">
    <location>
        <begin position="14"/>
        <end position="183"/>
    </location>
</feature>
<comment type="caution">
    <text evidence="5">The sequence shown here is derived from an EMBL/GenBank/DDBJ whole genome shotgun (WGS) entry which is preliminary data.</text>
</comment>
<dbReference type="PANTHER" id="PTHR30231">
    <property type="entry name" value="DNA POLYMERASE III SUBUNIT EPSILON"/>
    <property type="match status" value="1"/>
</dbReference>
<dbReference type="InterPro" id="IPR012337">
    <property type="entry name" value="RNaseH-like_sf"/>
</dbReference>
<evidence type="ECO:0000313" key="5">
    <source>
        <dbReference type="EMBL" id="MEQ2510104.1"/>
    </source>
</evidence>
<dbReference type="EMBL" id="JBBMFF010000122">
    <property type="protein sequence ID" value="MEQ2510104.1"/>
    <property type="molecule type" value="Genomic_DNA"/>
</dbReference>
<keyword evidence="1" id="KW-0540">Nuclease</keyword>
<keyword evidence="2" id="KW-0378">Hydrolase</keyword>
<dbReference type="CDD" id="cd06127">
    <property type="entry name" value="DEDDh"/>
    <property type="match status" value="1"/>
</dbReference>
<evidence type="ECO:0000256" key="1">
    <source>
        <dbReference type="ARBA" id="ARBA00022722"/>
    </source>
</evidence>
<dbReference type="Proteomes" id="UP001491552">
    <property type="component" value="Unassembled WGS sequence"/>
</dbReference>
<accession>A0ABV1G4E8</accession>
<evidence type="ECO:0000256" key="2">
    <source>
        <dbReference type="ARBA" id="ARBA00022801"/>
    </source>
</evidence>
<dbReference type="Pfam" id="PF00929">
    <property type="entry name" value="RNase_T"/>
    <property type="match status" value="1"/>
</dbReference>
<dbReference type="RefSeq" id="WP_349134808.1">
    <property type="nucleotide sequence ID" value="NZ_JBBMFF010000122.1"/>
</dbReference>
<keyword evidence="6" id="KW-1185">Reference proteome</keyword>
<dbReference type="GO" id="GO:0004527">
    <property type="term" value="F:exonuclease activity"/>
    <property type="evidence" value="ECO:0007669"/>
    <property type="project" value="UniProtKB-KW"/>
</dbReference>
<dbReference type="PANTHER" id="PTHR30231:SF4">
    <property type="entry name" value="PROTEIN NEN2"/>
    <property type="match status" value="1"/>
</dbReference>
<dbReference type="Gene3D" id="3.30.420.10">
    <property type="entry name" value="Ribonuclease H-like superfamily/Ribonuclease H"/>
    <property type="match status" value="1"/>
</dbReference>
<dbReference type="InterPro" id="IPR036397">
    <property type="entry name" value="RNaseH_sf"/>
</dbReference>
<organism evidence="5 6">
    <name type="scientific">Faecousia intestinalis</name>
    <dbReference type="NCBI Taxonomy" id="3133167"/>
    <lineage>
        <taxon>Bacteria</taxon>
        <taxon>Bacillati</taxon>
        <taxon>Bacillota</taxon>
        <taxon>Clostridia</taxon>
        <taxon>Eubacteriales</taxon>
        <taxon>Oscillospiraceae</taxon>
        <taxon>Faecousia</taxon>
    </lineage>
</organism>
<reference evidence="5 6" key="1">
    <citation type="submission" date="2024-03" db="EMBL/GenBank/DDBJ databases">
        <title>Human intestinal bacterial collection.</title>
        <authorList>
            <person name="Pauvert C."/>
            <person name="Hitch T.C.A."/>
            <person name="Clavel T."/>
        </authorList>
    </citation>
    <scope>NUCLEOTIDE SEQUENCE [LARGE SCALE GENOMIC DNA]</scope>
    <source>
        <strain evidence="5 6">CLA-AA-H192</strain>
    </source>
</reference>
<dbReference type="InterPro" id="IPR013520">
    <property type="entry name" value="Ribonucl_H"/>
</dbReference>
<proteinExistence type="predicted"/>